<dbReference type="GeneID" id="92045638"/>
<evidence type="ECO:0000313" key="2">
    <source>
        <dbReference type="EMBL" id="KAK8080445.1"/>
    </source>
</evidence>
<feature type="compositionally biased region" description="Basic residues" evidence="1">
    <location>
        <begin position="430"/>
        <end position="448"/>
    </location>
</feature>
<dbReference type="InterPro" id="IPR045864">
    <property type="entry name" value="aa-tRNA-synth_II/BPL/LPL"/>
</dbReference>
<dbReference type="Gene3D" id="3.30.930.10">
    <property type="entry name" value="Bira Bifunctional Protein, Domain 2"/>
    <property type="match status" value="1"/>
</dbReference>
<evidence type="ECO:0000313" key="3">
    <source>
        <dbReference type="Proteomes" id="UP001433268"/>
    </source>
</evidence>
<name>A0ABR1WA99_9PEZI</name>
<gene>
    <name evidence="2" type="ORF">PG997_008263</name>
</gene>
<feature type="compositionally biased region" description="Pro residues" evidence="1">
    <location>
        <begin position="364"/>
        <end position="373"/>
    </location>
</feature>
<evidence type="ECO:0000256" key="1">
    <source>
        <dbReference type="SAM" id="MobiDB-lite"/>
    </source>
</evidence>
<feature type="compositionally biased region" description="Low complexity" evidence="1">
    <location>
        <begin position="392"/>
        <end position="429"/>
    </location>
</feature>
<feature type="region of interest" description="Disordered" evidence="1">
    <location>
        <begin position="467"/>
        <end position="515"/>
    </location>
</feature>
<dbReference type="Proteomes" id="UP001433268">
    <property type="component" value="Unassembled WGS sequence"/>
</dbReference>
<protein>
    <submittedName>
        <fullName evidence="2">Uncharacterized protein</fullName>
    </submittedName>
</protein>
<feature type="region of interest" description="Disordered" evidence="1">
    <location>
        <begin position="356"/>
        <end position="448"/>
    </location>
</feature>
<keyword evidence="3" id="KW-1185">Reference proteome</keyword>
<comment type="caution">
    <text evidence="2">The sequence shown here is derived from an EMBL/GenBank/DDBJ whole genome shotgun (WGS) entry which is preliminary data.</text>
</comment>
<dbReference type="EMBL" id="JAQQWN010000006">
    <property type="protein sequence ID" value="KAK8080445.1"/>
    <property type="molecule type" value="Genomic_DNA"/>
</dbReference>
<reference evidence="2 3" key="1">
    <citation type="submission" date="2023-01" db="EMBL/GenBank/DDBJ databases">
        <title>Analysis of 21 Apiospora genomes using comparative genomics revels a genus with tremendous synthesis potential of carbohydrate active enzymes and secondary metabolites.</title>
        <authorList>
            <person name="Sorensen T."/>
        </authorList>
    </citation>
    <scope>NUCLEOTIDE SEQUENCE [LARGE SCALE GENOMIC DNA]</scope>
    <source>
        <strain evidence="2 3">CBS 114990</strain>
    </source>
</reference>
<proteinExistence type="predicted"/>
<sequence length="515" mass="56857">MTLPRVIKPLETKQDRVAKLASHLAQTERLRHIWLADAPPHYPSIYTASRVEKLLKEQIIKSREKRREARVSANPIADGRVPKTIQKLLDRWPLPLAVIAFTPRPTYFLPRNSPLRGAVAKGGVLSRLRLLFPRLPQGLGSAAQSRWDVFANSKSETATTAATTSPEEDAYDHVYETEARAPVDGRMPPFSGPGRLMLWTVADLHQPPSQEYRDGQRDNDMFSWAEALAQTTIRLLEQEFGIKARSDPSYSGLWVRRGRGDDAPERQIASIWPHVDEETNIVTAGITLNVGLPREVQILTEKEEMKESATASWSGAQPFDPDDGTTSIAAELAAKPASFNPKDRLKSDIIRLGKTLPVRQLGAPPRPRPPPAAPSGTRAPSRIAPPPRRAPRSAWTTTASRSRGRTSWRGCWGSATRASTTTATPAGPRARWHRHTSRPSRRPPRRRATSFFVLSINKREETCASADAHTAARLQDASTRQGPRQAAAWGGGGGKTSRGCCSDAGTHRKFRANDD</sequence>
<organism evidence="2 3">
    <name type="scientific">Apiospora hydei</name>
    <dbReference type="NCBI Taxonomy" id="1337664"/>
    <lineage>
        <taxon>Eukaryota</taxon>
        <taxon>Fungi</taxon>
        <taxon>Dikarya</taxon>
        <taxon>Ascomycota</taxon>
        <taxon>Pezizomycotina</taxon>
        <taxon>Sordariomycetes</taxon>
        <taxon>Xylariomycetidae</taxon>
        <taxon>Amphisphaeriales</taxon>
        <taxon>Apiosporaceae</taxon>
        <taxon>Apiospora</taxon>
    </lineage>
</organism>
<feature type="region of interest" description="Disordered" evidence="1">
    <location>
        <begin position="305"/>
        <end position="326"/>
    </location>
</feature>
<accession>A0ABR1WA99</accession>
<dbReference type="RefSeq" id="XP_066667920.1">
    <property type="nucleotide sequence ID" value="XM_066812578.1"/>
</dbReference>